<sequence>MTTDDFTTAAWSALGGDPAAATAVEYREVPGALASPLPVRQLARATVAACSLAAAELLAERNGTEALAMGVPPAGGWGGSTRAPWPRRSPASASCASTAGR</sequence>
<name>A0A540W7Z7_9ACTN</name>
<proteinExistence type="predicted"/>
<protein>
    <submittedName>
        <fullName evidence="2">Uncharacterized protein</fullName>
    </submittedName>
</protein>
<comment type="caution">
    <text evidence="2">The sequence shown here is derived from an EMBL/GenBank/DDBJ whole genome shotgun (WGS) entry which is preliminary data.</text>
</comment>
<dbReference type="AlphaFoldDB" id="A0A540W7Z7"/>
<evidence type="ECO:0000313" key="2">
    <source>
        <dbReference type="EMBL" id="TQF04484.1"/>
    </source>
</evidence>
<accession>A0A540W7Z7</accession>
<keyword evidence="3" id="KW-1185">Reference proteome</keyword>
<feature type="region of interest" description="Disordered" evidence="1">
    <location>
        <begin position="70"/>
        <end position="101"/>
    </location>
</feature>
<gene>
    <name evidence="2" type="ORF">E6W39_22455</name>
</gene>
<feature type="compositionally biased region" description="Low complexity" evidence="1">
    <location>
        <begin position="80"/>
        <end position="101"/>
    </location>
</feature>
<organism evidence="2 3">
    <name type="scientific">Kitasatospora acidiphila</name>
    <dbReference type="NCBI Taxonomy" id="2567942"/>
    <lineage>
        <taxon>Bacteria</taxon>
        <taxon>Bacillati</taxon>
        <taxon>Actinomycetota</taxon>
        <taxon>Actinomycetes</taxon>
        <taxon>Kitasatosporales</taxon>
        <taxon>Streptomycetaceae</taxon>
        <taxon>Kitasatospora</taxon>
    </lineage>
</organism>
<evidence type="ECO:0000256" key="1">
    <source>
        <dbReference type="SAM" id="MobiDB-lite"/>
    </source>
</evidence>
<dbReference type="EMBL" id="VIGB01000003">
    <property type="protein sequence ID" value="TQF04484.1"/>
    <property type="molecule type" value="Genomic_DNA"/>
</dbReference>
<dbReference type="Proteomes" id="UP000319103">
    <property type="component" value="Unassembled WGS sequence"/>
</dbReference>
<reference evidence="2 3" key="1">
    <citation type="submission" date="2019-06" db="EMBL/GenBank/DDBJ databases">
        <title>Description of Kitasatospora acidophila sp. nov. isolated from pine grove soil, and reclassification of Streptomyces novaecaesareae to Kitasatospora novaeceasareae comb. nov.</title>
        <authorList>
            <person name="Kim M.J."/>
        </authorList>
    </citation>
    <scope>NUCLEOTIDE SEQUENCE [LARGE SCALE GENOMIC DNA]</scope>
    <source>
        <strain evidence="2 3">MMS16-CNU292</strain>
    </source>
</reference>
<evidence type="ECO:0000313" key="3">
    <source>
        <dbReference type="Proteomes" id="UP000319103"/>
    </source>
</evidence>